<accession>A0ABT1I5Q8</accession>
<dbReference type="Pfam" id="PF01478">
    <property type="entry name" value="Peptidase_A24"/>
    <property type="match status" value="1"/>
</dbReference>
<feature type="transmembrane region" description="Helical" evidence="2">
    <location>
        <begin position="146"/>
        <end position="179"/>
    </location>
</feature>
<organism evidence="4 5">
    <name type="scientific">Actinokineospora diospyrosa</name>
    <dbReference type="NCBI Taxonomy" id="103728"/>
    <lineage>
        <taxon>Bacteria</taxon>
        <taxon>Bacillati</taxon>
        <taxon>Actinomycetota</taxon>
        <taxon>Actinomycetes</taxon>
        <taxon>Pseudonocardiales</taxon>
        <taxon>Pseudonocardiaceae</taxon>
        <taxon>Actinokineospora</taxon>
    </lineage>
</organism>
<keyword evidence="2" id="KW-1133">Transmembrane helix</keyword>
<evidence type="ECO:0000259" key="3">
    <source>
        <dbReference type="Pfam" id="PF01478"/>
    </source>
</evidence>
<gene>
    <name evidence="4" type="ORF">LV75_000441</name>
</gene>
<feature type="transmembrane region" description="Helical" evidence="2">
    <location>
        <begin position="114"/>
        <end position="134"/>
    </location>
</feature>
<feature type="transmembrane region" description="Helical" evidence="2">
    <location>
        <begin position="90"/>
        <end position="108"/>
    </location>
</feature>
<dbReference type="RefSeq" id="WP_253884883.1">
    <property type="nucleotide sequence ID" value="NZ_BAAAVB010000026.1"/>
</dbReference>
<evidence type="ECO:0000313" key="5">
    <source>
        <dbReference type="Proteomes" id="UP001205185"/>
    </source>
</evidence>
<dbReference type="PANTHER" id="PTHR30487:SF0">
    <property type="entry name" value="PREPILIN LEADER PEPTIDASE_N-METHYLTRANSFERASE-RELATED"/>
    <property type="match status" value="1"/>
</dbReference>
<dbReference type="InterPro" id="IPR050882">
    <property type="entry name" value="Prepilin_peptidase/N-MTase"/>
</dbReference>
<comment type="similarity">
    <text evidence="1">Belongs to the peptidase A24 family.</text>
</comment>
<dbReference type="EMBL" id="JAMTCO010000001">
    <property type="protein sequence ID" value="MCP2267959.1"/>
    <property type="molecule type" value="Genomic_DNA"/>
</dbReference>
<dbReference type="Gene3D" id="1.20.120.1220">
    <property type="match status" value="1"/>
</dbReference>
<comment type="caution">
    <text evidence="4">The sequence shown here is derived from an EMBL/GenBank/DDBJ whole genome shotgun (WGS) entry which is preliminary data.</text>
</comment>
<keyword evidence="2" id="KW-0812">Transmembrane</keyword>
<evidence type="ECO:0000256" key="1">
    <source>
        <dbReference type="ARBA" id="ARBA00005801"/>
    </source>
</evidence>
<protein>
    <submittedName>
        <fullName evidence="4">Leader peptidase (Prepilin peptidase) / N-methyltransferase</fullName>
    </submittedName>
</protein>
<evidence type="ECO:0000313" key="4">
    <source>
        <dbReference type="EMBL" id="MCP2267959.1"/>
    </source>
</evidence>
<proteinExistence type="inferred from homology"/>
<sequence length="209" mass="21609">MEDWIFIGVWTLVGTVVTNPANTLVRSLGASTSTPVNHRLVTACGMAVYALLAARLGMGATLVAYSVLVSLIIPLAAIDLREHRLPTKPIVVTAAAIAILFAGATAANRQPEPLLRSLACAAVCLMVLTTAYLITPGFIGGGDIRLVVLLMLALGWTGWTAAVQGIAIGLLVGAVHALVRLADRGRSGPRHIPLGPALVLGTLGSILIN</sequence>
<name>A0ABT1I5Q8_9PSEU</name>
<feature type="domain" description="Prepilin type IV endopeptidase peptidase" evidence="3">
    <location>
        <begin position="67"/>
        <end position="176"/>
    </location>
</feature>
<dbReference type="PANTHER" id="PTHR30487">
    <property type="entry name" value="TYPE 4 PREPILIN-LIKE PROTEINS LEADER PEPTIDE-PROCESSING ENZYME"/>
    <property type="match status" value="1"/>
</dbReference>
<feature type="transmembrane region" description="Helical" evidence="2">
    <location>
        <begin position="191"/>
        <end position="208"/>
    </location>
</feature>
<feature type="transmembrane region" description="Helical" evidence="2">
    <location>
        <begin position="56"/>
        <end position="78"/>
    </location>
</feature>
<keyword evidence="2" id="KW-0472">Membrane</keyword>
<dbReference type="InterPro" id="IPR000045">
    <property type="entry name" value="Prepilin_IV_endopep_pep"/>
</dbReference>
<keyword evidence="5" id="KW-1185">Reference proteome</keyword>
<evidence type="ECO:0000256" key="2">
    <source>
        <dbReference type="SAM" id="Phobius"/>
    </source>
</evidence>
<reference evidence="4 5" key="1">
    <citation type="submission" date="2022-06" db="EMBL/GenBank/DDBJ databases">
        <title>Genomic Encyclopedia of Archaeal and Bacterial Type Strains, Phase II (KMG-II): from individual species to whole genera.</title>
        <authorList>
            <person name="Goeker M."/>
        </authorList>
    </citation>
    <scope>NUCLEOTIDE SEQUENCE [LARGE SCALE GENOMIC DNA]</scope>
    <source>
        <strain evidence="4 5">DSM 44255</strain>
    </source>
</reference>
<dbReference type="Proteomes" id="UP001205185">
    <property type="component" value="Unassembled WGS sequence"/>
</dbReference>